<proteinExistence type="predicted"/>
<dbReference type="EMBL" id="JBAWTH010000241">
    <property type="protein sequence ID" value="KAL2272397.1"/>
    <property type="molecule type" value="Genomic_DNA"/>
</dbReference>
<name>A0ABR4DQ59_9PEZI</name>
<organism evidence="1 2">
    <name type="scientific">Diaporthe vaccinii</name>
    <dbReference type="NCBI Taxonomy" id="105482"/>
    <lineage>
        <taxon>Eukaryota</taxon>
        <taxon>Fungi</taxon>
        <taxon>Dikarya</taxon>
        <taxon>Ascomycota</taxon>
        <taxon>Pezizomycotina</taxon>
        <taxon>Sordariomycetes</taxon>
        <taxon>Sordariomycetidae</taxon>
        <taxon>Diaporthales</taxon>
        <taxon>Diaporthaceae</taxon>
        <taxon>Diaporthe</taxon>
        <taxon>Diaporthe eres species complex</taxon>
    </lineage>
</organism>
<sequence>MTVFSALNGPRVAAGGAGCSSLTASISHLVWNKAARFLPDRLYAFPSVMHEGFFSVSRLTASKATC</sequence>
<evidence type="ECO:0000313" key="1">
    <source>
        <dbReference type="EMBL" id="KAL2272397.1"/>
    </source>
</evidence>
<accession>A0ABR4DQ59</accession>
<gene>
    <name evidence="1" type="ORF">FJTKL_06745</name>
</gene>
<keyword evidence="2" id="KW-1185">Reference proteome</keyword>
<protein>
    <submittedName>
        <fullName evidence="1">Uncharacterized protein</fullName>
    </submittedName>
</protein>
<reference evidence="1 2" key="1">
    <citation type="submission" date="2024-03" db="EMBL/GenBank/DDBJ databases">
        <title>A high-quality draft genome sequence of Diaporthe vaccinii, a causative agent of upright dieback and viscid rot disease in cranberry plants.</title>
        <authorList>
            <person name="Sarrasin M."/>
            <person name="Lang B.F."/>
            <person name="Burger G."/>
        </authorList>
    </citation>
    <scope>NUCLEOTIDE SEQUENCE [LARGE SCALE GENOMIC DNA]</scope>
    <source>
        <strain evidence="1 2">IS7</strain>
    </source>
</reference>
<evidence type="ECO:0000313" key="2">
    <source>
        <dbReference type="Proteomes" id="UP001600888"/>
    </source>
</evidence>
<comment type="caution">
    <text evidence="1">The sequence shown here is derived from an EMBL/GenBank/DDBJ whole genome shotgun (WGS) entry which is preliminary data.</text>
</comment>
<dbReference type="Proteomes" id="UP001600888">
    <property type="component" value="Unassembled WGS sequence"/>
</dbReference>